<evidence type="ECO:0000313" key="5">
    <source>
        <dbReference type="Proteomes" id="UP000076715"/>
    </source>
</evidence>
<proteinExistence type="inferred from homology"/>
<dbReference type="Gene3D" id="3.40.50.720">
    <property type="entry name" value="NAD(P)-binding Rossmann-like Domain"/>
    <property type="match status" value="1"/>
</dbReference>
<name>A0A162FAQ6_9FLAO</name>
<gene>
    <name evidence="4" type="ORF">AWE51_05430</name>
</gene>
<feature type="domain" description="NAD-dependent epimerase/dehydratase" evidence="2">
    <location>
        <begin position="3"/>
        <end position="217"/>
    </location>
</feature>
<feature type="domain" description="DUF1731" evidence="3">
    <location>
        <begin position="253"/>
        <end position="299"/>
    </location>
</feature>
<dbReference type="STRING" id="1642818.AWE51_05430"/>
<evidence type="ECO:0000259" key="3">
    <source>
        <dbReference type="Pfam" id="PF08338"/>
    </source>
</evidence>
<organism evidence="4 5">
    <name type="scientific">Aquimarina aggregata</name>
    <dbReference type="NCBI Taxonomy" id="1642818"/>
    <lineage>
        <taxon>Bacteria</taxon>
        <taxon>Pseudomonadati</taxon>
        <taxon>Bacteroidota</taxon>
        <taxon>Flavobacteriia</taxon>
        <taxon>Flavobacteriales</taxon>
        <taxon>Flavobacteriaceae</taxon>
        <taxon>Aquimarina</taxon>
    </lineage>
</organism>
<dbReference type="InterPro" id="IPR010099">
    <property type="entry name" value="SDR39U1"/>
</dbReference>
<comment type="caution">
    <text evidence="4">The sequence shown here is derived from an EMBL/GenBank/DDBJ whole genome shotgun (WGS) entry which is preliminary data.</text>
</comment>
<dbReference type="OrthoDB" id="9801773at2"/>
<sequence length="301" mass="33658">MKVLITGATGLIGQEIVTLCHQLKIDVNYLTTNKSKLSDNSNYKGYFWDPSNGIIDDNCFTDVEVIINLVGASVAKRWTASYKREILESRTLTANLIFNSLKKLKHNVRHIVSASAIGLYPDSFQNYYMENSPERDTGFLGEVVSKWEGAVLEFEALDINVSLLRIGLVLSEKGGAFPKIVKPIQYGFGALFGSGKQWQSWIHVHDLARMFVFVVQEELTGVFNAVAPNAVSNKKFTNVIAERLNKKIVLPNTPKFIMKIILGEMHILLFSSQRVCSDKISKLGFGFNYDNIKSAIADLVK</sequence>
<protein>
    <submittedName>
        <fullName evidence="4">NAD-dependent epimerase</fullName>
    </submittedName>
</protein>
<dbReference type="InterPro" id="IPR001509">
    <property type="entry name" value="Epimerase_deHydtase"/>
</dbReference>
<dbReference type="Pfam" id="PF01370">
    <property type="entry name" value="Epimerase"/>
    <property type="match status" value="1"/>
</dbReference>
<accession>A0A162FAQ6</accession>
<dbReference type="Proteomes" id="UP000076715">
    <property type="component" value="Unassembled WGS sequence"/>
</dbReference>
<dbReference type="RefSeq" id="WP_066313909.1">
    <property type="nucleotide sequence ID" value="NZ_LQRT01000013.1"/>
</dbReference>
<dbReference type="PANTHER" id="PTHR11092:SF0">
    <property type="entry name" value="EPIMERASE FAMILY PROTEIN SDR39U1"/>
    <property type="match status" value="1"/>
</dbReference>
<evidence type="ECO:0000259" key="2">
    <source>
        <dbReference type="Pfam" id="PF01370"/>
    </source>
</evidence>
<keyword evidence="5" id="KW-1185">Reference proteome</keyword>
<comment type="similarity">
    <text evidence="1">Belongs to the NAD(P)-dependent epimerase/dehydratase family. SDR39U1 subfamily.</text>
</comment>
<evidence type="ECO:0000256" key="1">
    <source>
        <dbReference type="ARBA" id="ARBA00009353"/>
    </source>
</evidence>
<evidence type="ECO:0000313" key="4">
    <source>
        <dbReference type="EMBL" id="KZS40396.1"/>
    </source>
</evidence>
<dbReference type="AlphaFoldDB" id="A0A162FAQ6"/>
<dbReference type="InterPro" id="IPR036291">
    <property type="entry name" value="NAD(P)-bd_dom_sf"/>
</dbReference>
<reference evidence="4 5" key="1">
    <citation type="submission" date="2016-01" db="EMBL/GenBank/DDBJ databases">
        <title>The draft genome sequence of Aquimarina sp. RZW4-3-2.</title>
        <authorList>
            <person name="Wang Y."/>
        </authorList>
    </citation>
    <scope>NUCLEOTIDE SEQUENCE [LARGE SCALE GENOMIC DNA]</scope>
    <source>
        <strain evidence="4 5">RZW4-3-2</strain>
    </source>
</reference>
<dbReference type="Pfam" id="PF08338">
    <property type="entry name" value="DUF1731"/>
    <property type="match status" value="1"/>
</dbReference>
<dbReference type="PANTHER" id="PTHR11092">
    <property type="entry name" value="SUGAR NUCLEOTIDE EPIMERASE RELATED"/>
    <property type="match status" value="1"/>
</dbReference>
<dbReference type="NCBIfam" id="TIGR01777">
    <property type="entry name" value="yfcH"/>
    <property type="match status" value="1"/>
</dbReference>
<dbReference type="EMBL" id="LQRT01000013">
    <property type="protein sequence ID" value="KZS40396.1"/>
    <property type="molecule type" value="Genomic_DNA"/>
</dbReference>
<dbReference type="SUPFAM" id="SSF51735">
    <property type="entry name" value="NAD(P)-binding Rossmann-fold domains"/>
    <property type="match status" value="1"/>
</dbReference>
<dbReference type="InterPro" id="IPR013549">
    <property type="entry name" value="DUF1731"/>
</dbReference>